<evidence type="ECO:0000256" key="3">
    <source>
        <dbReference type="ARBA" id="ARBA00023157"/>
    </source>
</evidence>
<dbReference type="Gene3D" id="3.40.30.10">
    <property type="entry name" value="Glutaredoxin"/>
    <property type="match status" value="1"/>
</dbReference>
<feature type="domain" description="Thioredoxin" evidence="5">
    <location>
        <begin position="1"/>
        <end position="136"/>
    </location>
</feature>
<dbReference type="GO" id="GO:0005737">
    <property type="term" value="C:cytoplasm"/>
    <property type="evidence" value="ECO:0007669"/>
    <property type="project" value="TreeGrafter"/>
</dbReference>
<dbReference type="EMBL" id="CP043875">
    <property type="protein sequence ID" value="WOF15198.1"/>
    <property type="molecule type" value="Genomic_DNA"/>
</dbReference>
<dbReference type="InterPro" id="IPR017937">
    <property type="entry name" value="Thioredoxin_CS"/>
</dbReference>
<dbReference type="FunFam" id="3.40.30.10:FF:000001">
    <property type="entry name" value="Thioredoxin"/>
    <property type="match status" value="1"/>
</dbReference>
<reference evidence="6 7" key="1">
    <citation type="submission" date="2019-09" db="EMBL/GenBank/DDBJ databases">
        <title>The complete genome of Methanoplanus sp. FWC-SCC4.</title>
        <authorList>
            <person name="Chen S.-C."/>
            <person name="Zhou Y.-Z."/>
            <person name="Lai M.-C."/>
        </authorList>
    </citation>
    <scope>NUCLEOTIDE SEQUENCE [LARGE SCALE GENOMIC DNA]</scope>
    <source>
        <strain evidence="6 7">FWC-SCC4</strain>
    </source>
</reference>
<keyword evidence="3" id="KW-1015">Disulfide bond</keyword>
<dbReference type="RefSeq" id="WP_317136765.1">
    <property type="nucleotide sequence ID" value="NZ_CP043875.1"/>
</dbReference>
<dbReference type="InterPro" id="IPR036249">
    <property type="entry name" value="Thioredoxin-like_sf"/>
</dbReference>
<dbReference type="PRINTS" id="PR00421">
    <property type="entry name" value="THIOREDOXIN"/>
</dbReference>
<dbReference type="AlphaFoldDB" id="A0AA97FBH3"/>
<dbReference type="Pfam" id="PF00085">
    <property type="entry name" value="Thioredoxin"/>
    <property type="match status" value="1"/>
</dbReference>
<dbReference type="PROSITE" id="PS00194">
    <property type="entry name" value="THIOREDOXIN_1"/>
    <property type="match status" value="1"/>
</dbReference>
<dbReference type="GeneID" id="85228534"/>
<dbReference type="GO" id="GO:0015035">
    <property type="term" value="F:protein-disulfide reductase activity"/>
    <property type="evidence" value="ECO:0007669"/>
    <property type="project" value="InterPro"/>
</dbReference>
<evidence type="ECO:0000259" key="5">
    <source>
        <dbReference type="PROSITE" id="PS51352"/>
    </source>
</evidence>
<keyword evidence="2" id="KW-0249">Electron transport</keyword>
<dbReference type="KEGG" id="mefw:F1737_00155"/>
<keyword evidence="1" id="KW-0813">Transport</keyword>
<proteinExistence type="predicted"/>
<evidence type="ECO:0000256" key="4">
    <source>
        <dbReference type="ARBA" id="ARBA00023284"/>
    </source>
</evidence>
<dbReference type="SUPFAM" id="SSF52833">
    <property type="entry name" value="Thioredoxin-like"/>
    <property type="match status" value="1"/>
</dbReference>
<gene>
    <name evidence="6" type="primary">trxA</name>
    <name evidence="6" type="ORF">F1737_00155</name>
</gene>
<dbReference type="PROSITE" id="PS51352">
    <property type="entry name" value="THIOREDOXIN_2"/>
    <property type="match status" value="1"/>
</dbReference>
<dbReference type="Proteomes" id="UP001301797">
    <property type="component" value="Chromosome"/>
</dbReference>
<dbReference type="NCBIfam" id="TIGR01068">
    <property type="entry name" value="thioredoxin"/>
    <property type="match status" value="1"/>
</dbReference>
<name>A0AA97FBH3_9EURY</name>
<dbReference type="InterPro" id="IPR013766">
    <property type="entry name" value="Thioredoxin_domain"/>
</dbReference>
<organism evidence="6 7">
    <name type="scientific">Methanochimaera problematica</name>
    <dbReference type="NCBI Taxonomy" id="2609417"/>
    <lineage>
        <taxon>Archaea</taxon>
        <taxon>Methanobacteriati</taxon>
        <taxon>Methanobacteriota</taxon>
        <taxon>Stenosarchaea group</taxon>
        <taxon>Methanomicrobia</taxon>
        <taxon>Methanomicrobiales</taxon>
        <taxon>Methanomicrobiaceae</taxon>
        <taxon>Methanochimaera</taxon>
    </lineage>
</organism>
<accession>A0AA97FBH3</accession>
<evidence type="ECO:0000256" key="1">
    <source>
        <dbReference type="ARBA" id="ARBA00022448"/>
    </source>
</evidence>
<dbReference type="InterPro" id="IPR005746">
    <property type="entry name" value="Thioredoxin"/>
</dbReference>
<dbReference type="CDD" id="cd02947">
    <property type="entry name" value="TRX_family"/>
    <property type="match status" value="1"/>
</dbReference>
<sequence>MTDNTFDDEIKKIREKKLEELSNMVQKSKNPGVTEITGINFNDFISKNSFVVIDLWAEWCGPCRRVAPVIEELSSEYAGRVAFGKCNTDENQSLAASFQITAIPTLLFFANGRMVHRLTGAYPKENIISAINRAFPL</sequence>
<keyword evidence="4" id="KW-0676">Redox-active center</keyword>
<evidence type="ECO:0000256" key="2">
    <source>
        <dbReference type="ARBA" id="ARBA00022982"/>
    </source>
</evidence>
<evidence type="ECO:0000313" key="6">
    <source>
        <dbReference type="EMBL" id="WOF15198.1"/>
    </source>
</evidence>
<dbReference type="PANTHER" id="PTHR45663">
    <property type="entry name" value="GEO12009P1"/>
    <property type="match status" value="1"/>
</dbReference>
<evidence type="ECO:0000313" key="7">
    <source>
        <dbReference type="Proteomes" id="UP001301797"/>
    </source>
</evidence>
<keyword evidence="7" id="KW-1185">Reference proteome</keyword>
<dbReference type="PANTHER" id="PTHR45663:SF11">
    <property type="entry name" value="GEO12009P1"/>
    <property type="match status" value="1"/>
</dbReference>
<protein>
    <submittedName>
        <fullName evidence="6">Thioredoxin</fullName>
    </submittedName>
</protein>